<keyword evidence="6 8" id="KW-1133">Transmembrane helix</keyword>
<evidence type="ECO:0000256" key="5">
    <source>
        <dbReference type="ARBA" id="ARBA00022692"/>
    </source>
</evidence>
<dbReference type="EMBL" id="JADOUA010000001">
    <property type="protein sequence ID" value="MBG6085984.1"/>
    <property type="molecule type" value="Genomic_DNA"/>
</dbReference>
<dbReference type="GO" id="GO:0055085">
    <property type="term" value="P:transmembrane transport"/>
    <property type="evidence" value="ECO:0007669"/>
    <property type="project" value="InterPro"/>
</dbReference>
<comment type="similarity">
    <text evidence="8">Belongs to the binding-protein-dependent transport system permease family.</text>
</comment>
<dbReference type="Pfam" id="PF00528">
    <property type="entry name" value="BPD_transp_1"/>
    <property type="match status" value="1"/>
</dbReference>
<dbReference type="InterPro" id="IPR000515">
    <property type="entry name" value="MetI-like"/>
</dbReference>
<dbReference type="RefSeq" id="WP_197009045.1">
    <property type="nucleotide sequence ID" value="NZ_BAABES010000014.1"/>
</dbReference>
<accession>A0A931GN22</accession>
<feature type="transmembrane region" description="Helical" evidence="8">
    <location>
        <begin position="235"/>
        <end position="256"/>
    </location>
</feature>
<keyword evidence="3" id="KW-1003">Cell membrane</keyword>
<proteinExistence type="inferred from homology"/>
<evidence type="ECO:0000256" key="4">
    <source>
        <dbReference type="ARBA" id="ARBA00022519"/>
    </source>
</evidence>
<keyword evidence="2 8" id="KW-0813">Transport</keyword>
<comment type="subcellular location">
    <subcellularLocation>
        <location evidence="1">Cell inner membrane</location>
        <topology evidence="1">Multi-pass membrane protein</topology>
    </subcellularLocation>
    <subcellularLocation>
        <location evidence="8">Cell membrane</location>
        <topology evidence="8">Multi-pass membrane protein</topology>
    </subcellularLocation>
</comment>
<name>A0A931GN22_9ACTN</name>
<dbReference type="CDD" id="cd06261">
    <property type="entry name" value="TM_PBP2"/>
    <property type="match status" value="1"/>
</dbReference>
<dbReference type="GO" id="GO:0005886">
    <property type="term" value="C:plasma membrane"/>
    <property type="evidence" value="ECO:0007669"/>
    <property type="project" value="UniProtKB-SubCell"/>
</dbReference>
<dbReference type="Proteomes" id="UP000614047">
    <property type="component" value="Unassembled WGS sequence"/>
</dbReference>
<evidence type="ECO:0000256" key="8">
    <source>
        <dbReference type="RuleBase" id="RU363032"/>
    </source>
</evidence>
<feature type="transmembrane region" description="Helical" evidence="8">
    <location>
        <begin position="71"/>
        <end position="91"/>
    </location>
</feature>
<evidence type="ECO:0000256" key="3">
    <source>
        <dbReference type="ARBA" id="ARBA00022475"/>
    </source>
</evidence>
<evidence type="ECO:0000256" key="2">
    <source>
        <dbReference type="ARBA" id="ARBA00022448"/>
    </source>
</evidence>
<comment type="caution">
    <text evidence="10">The sequence shown here is derived from an EMBL/GenBank/DDBJ whole genome shotgun (WGS) entry which is preliminary data.</text>
</comment>
<keyword evidence="11" id="KW-1185">Reference proteome</keyword>
<evidence type="ECO:0000256" key="7">
    <source>
        <dbReference type="ARBA" id="ARBA00023136"/>
    </source>
</evidence>
<dbReference type="SUPFAM" id="SSF161098">
    <property type="entry name" value="MetI-like"/>
    <property type="match status" value="1"/>
</dbReference>
<evidence type="ECO:0000313" key="10">
    <source>
        <dbReference type="EMBL" id="MBG6085984.1"/>
    </source>
</evidence>
<evidence type="ECO:0000313" key="11">
    <source>
        <dbReference type="Proteomes" id="UP000614047"/>
    </source>
</evidence>
<dbReference type="AlphaFoldDB" id="A0A931GN22"/>
<keyword evidence="5 8" id="KW-0812">Transmembrane</keyword>
<feature type="transmembrane region" description="Helical" evidence="8">
    <location>
        <begin position="177"/>
        <end position="199"/>
    </location>
</feature>
<protein>
    <submittedName>
        <fullName evidence="10">Spermidine/putrescine transport system permease protein</fullName>
    </submittedName>
</protein>
<dbReference type="PANTHER" id="PTHR43357:SF4">
    <property type="entry name" value="INNER MEMBRANE ABC TRANSPORTER PERMEASE PROTEIN YDCV"/>
    <property type="match status" value="1"/>
</dbReference>
<dbReference type="PROSITE" id="PS50928">
    <property type="entry name" value="ABC_TM1"/>
    <property type="match status" value="1"/>
</dbReference>
<reference evidence="10" key="1">
    <citation type="submission" date="2020-11" db="EMBL/GenBank/DDBJ databases">
        <title>Sequencing the genomes of 1000 actinobacteria strains.</title>
        <authorList>
            <person name="Klenk H.-P."/>
        </authorList>
    </citation>
    <scope>NUCLEOTIDE SEQUENCE</scope>
    <source>
        <strain evidence="10">DSM 43175</strain>
    </source>
</reference>
<gene>
    <name evidence="10" type="ORF">IW256_000097</name>
</gene>
<sequence>MRGRSPLKAGLRAVVALIAIFLLLPTLVVIPLSFTEGTLLRWPPRGFDLRWYETLLTDPAWRDAALKSLEVGLWTALTATVIGTATALGLARGRFRGRRLTGSLVLSPIVVPTVITAIGTYFVFVRLGIIGTTAGLVLAHTVLALPLVIVSVTNSLQSFDRNLELAAASLGAGPVTTFFRVTLPMIAPGVAASALFAFITSWDEIVVALFVTDPVVRTLPVVIFNQLRSGVDPTVAAAATLLILVTVMALGVALLARRRVKT</sequence>
<feature type="transmembrane region" description="Helical" evidence="8">
    <location>
        <begin position="12"/>
        <end position="34"/>
    </location>
</feature>
<evidence type="ECO:0000259" key="9">
    <source>
        <dbReference type="PROSITE" id="PS50928"/>
    </source>
</evidence>
<keyword evidence="4" id="KW-0997">Cell inner membrane</keyword>
<dbReference type="PANTHER" id="PTHR43357">
    <property type="entry name" value="INNER MEMBRANE ABC TRANSPORTER PERMEASE PROTEIN YDCV"/>
    <property type="match status" value="1"/>
</dbReference>
<feature type="transmembrane region" description="Helical" evidence="8">
    <location>
        <begin position="103"/>
        <end position="124"/>
    </location>
</feature>
<keyword evidence="7 8" id="KW-0472">Membrane</keyword>
<dbReference type="InterPro" id="IPR035906">
    <property type="entry name" value="MetI-like_sf"/>
</dbReference>
<evidence type="ECO:0000256" key="1">
    <source>
        <dbReference type="ARBA" id="ARBA00004429"/>
    </source>
</evidence>
<evidence type="ECO:0000256" key="6">
    <source>
        <dbReference type="ARBA" id="ARBA00022989"/>
    </source>
</evidence>
<feature type="domain" description="ABC transmembrane type-1" evidence="9">
    <location>
        <begin position="65"/>
        <end position="254"/>
    </location>
</feature>
<dbReference type="Gene3D" id="1.10.3720.10">
    <property type="entry name" value="MetI-like"/>
    <property type="match status" value="1"/>
</dbReference>
<feature type="transmembrane region" description="Helical" evidence="8">
    <location>
        <begin position="136"/>
        <end position="156"/>
    </location>
</feature>
<organism evidence="10 11">
    <name type="scientific">Actinomadura viridis</name>
    <dbReference type="NCBI Taxonomy" id="58110"/>
    <lineage>
        <taxon>Bacteria</taxon>
        <taxon>Bacillati</taxon>
        <taxon>Actinomycetota</taxon>
        <taxon>Actinomycetes</taxon>
        <taxon>Streptosporangiales</taxon>
        <taxon>Thermomonosporaceae</taxon>
        <taxon>Actinomadura</taxon>
    </lineage>
</organism>